<keyword evidence="2" id="KW-1133">Transmembrane helix</keyword>
<feature type="compositionally biased region" description="Acidic residues" evidence="1">
    <location>
        <begin position="341"/>
        <end position="363"/>
    </location>
</feature>
<proteinExistence type="predicted"/>
<evidence type="ECO:0000256" key="1">
    <source>
        <dbReference type="SAM" id="MobiDB-lite"/>
    </source>
</evidence>
<dbReference type="EMBL" id="CABIJS010000322">
    <property type="protein sequence ID" value="VUZ49053.1"/>
    <property type="molecule type" value="Genomic_DNA"/>
</dbReference>
<keyword evidence="4" id="KW-1185">Reference proteome</keyword>
<evidence type="ECO:0000313" key="3">
    <source>
        <dbReference type="EMBL" id="VUZ49053.1"/>
    </source>
</evidence>
<feature type="region of interest" description="Disordered" evidence="1">
    <location>
        <begin position="269"/>
        <end position="295"/>
    </location>
</feature>
<feature type="compositionally biased region" description="Acidic residues" evidence="1">
    <location>
        <begin position="286"/>
        <end position="295"/>
    </location>
</feature>
<sequence>MSDAEKLVEAGLKYPDDPLILRPQVGGDILTTRRAGRSCWPRSFILRLMLICVLLATIAGCILIIFTLHHSRVWPWSQFHGRYASAAGSCRVLTSLPEIGIQERYLYEPNAITITHGPVAGFPSVAIFHLLKETMSVMRTHGICYVYPLDPEIAEAVPVDDSVIERIKEASEPSMTQIKSPFGMRVFMVSPHSDNSIKIEHPAAAANCSNVPILRLIEMVLSQAGAGLDPFQSSEASVFPQIPCPNECTLGESRVNPLRQVCRCPPRDTPPLIPLPQFSEQKEVEHETEDTNEEEVTFYLPPSSSNDNQFQVNDNQEAAVVSDTNKPAYSIAEGSKKDEIDTPDVSDEEEEIDTDQDDVDDDNPTAFETNFNDARPWPQDEEDTLSRRQRSIDTLHLMEAPIKIPSGCIRIDELLGAAVPNSQKHTLSKMTILKC</sequence>
<evidence type="ECO:0000313" key="4">
    <source>
        <dbReference type="Proteomes" id="UP000321570"/>
    </source>
</evidence>
<keyword evidence="2" id="KW-0472">Membrane</keyword>
<feature type="transmembrane region" description="Helical" evidence="2">
    <location>
        <begin position="44"/>
        <end position="68"/>
    </location>
</feature>
<organism evidence="3 4">
    <name type="scientific">Hymenolepis diminuta</name>
    <name type="common">Rat tapeworm</name>
    <dbReference type="NCBI Taxonomy" id="6216"/>
    <lineage>
        <taxon>Eukaryota</taxon>
        <taxon>Metazoa</taxon>
        <taxon>Spiralia</taxon>
        <taxon>Lophotrochozoa</taxon>
        <taxon>Platyhelminthes</taxon>
        <taxon>Cestoda</taxon>
        <taxon>Eucestoda</taxon>
        <taxon>Cyclophyllidea</taxon>
        <taxon>Hymenolepididae</taxon>
        <taxon>Hymenolepis</taxon>
    </lineage>
</organism>
<name>A0A564YQW0_HYMDI</name>
<keyword evidence="2" id="KW-0812">Transmembrane</keyword>
<reference evidence="3 4" key="1">
    <citation type="submission" date="2019-07" db="EMBL/GenBank/DDBJ databases">
        <authorList>
            <person name="Jastrzebski P J."/>
            <person name="Paukszto L."/>
            <person name="Jastrzebski P J."/>
        </authorList>
    </citation>
    <scope>NUCLEOTIDE SEQUENCE [LARGE SCALE GENOMIC DNA]</scope>
    <source>
        <strain evidence="3 4">WMS-il1</strain>
    </source>
</reference>
<evidence type="ECO:0000256" key="2">
    <source>
        <dbReference type="SAM" id="Phobius"/>
    </source>
</evidence>
<protein>
    <submittedName>
        <fullName evidence="3">Uncharacterized protein</fullName>
    </submittedName>
</protein>
<dbReference type="AlphaFoldDB" id="A0A564YQW0"/>
<gene>
    <name evidence="3" type="ORF">WMSIL1_LOCUS8369</name>
</gene>
<feature type="region of interest" description="Disordered" evidence="1">
    <location>
        <begin position="319"/>
        <end position="384"/>
    </location>
</feature>
<accession>A0A564YQW0</accession>
<dbReference type="Proteomes" id="UP000321570">
    <property type="component" value="Unassembled WGS sequence"/>
</dbReference>